<keyword evidence="2 8" id="KW-0812">Transmembrane</keyword>
<dbReference type="GO" id="GO:0005886">
    <property type="term" value="C:plasma membrane"/>
    <property type="evidence" value="ECO:0007669"/>
    <property type="project" value="TreeGrafter"/>
</dbReference>
<dbReference type="PANTHER" id="PTHR22777">
    <property type="entry name" value="HEMOLYSIN-RELATED"/>
    <property type="match status" value="1"/>
</dbReference>
<keyword evidence="5 7" id="KW-0129">CBS domain</keyword>
<keyword evidence="6 8" id="KW-0472">Membrane</keyword>
<dbReference type="InterPro" id="IPR005170">
    <property type="entry name" value="Transptr-assoc_dom"/>
</dbReference>
<evidence type="ECO:0000259" key="10">
    <source>
        <dbReference type="PROSITE" id="PS51371"/>
    </source>
</evidence>
<reference evidence="12" key="1">
    <citation type="submission" date="2022-08" db="EMBL/GenBank/DDBJ databases">
        <authorList>
            <person name="Zhang D."/>
        </authorList>
    </citation>
    <scope>NUCLEOTIDE SEQUENCE</scope>
    <source>
        <strain evidence="12">XJ19-11</strain>
    </source>
</reference>
<dbReference type="Pfam" id="PF03471">
    <property type="entry name" value="CorC_HlyC"/>
    <property type="match status" value="1"/>
</dbReference>
<proteinExistence type="predicted"/>
<evidence type="ECO:0000313" key="12">
    <source>
        <dbReference type="EMBL" id="MCR9014561.1"/>
    </source>
</evidence>
<dbReference type="CDD" id="cd04590">
    <property type="entry name" value="CBS_pair_CorC_HlyC_assoc"/>
    <property type="match status" value="1"/>
</dbReference>
<organism evidence="12 13">
    <name type="scientific">Aquiflexum gelatinilyticum</name>
    <dbReference type="NCBI Taxonomy" id="2961943"/>
    <lineage>
        <taxon>Bacteria</taxon>
        <taxon>Pseudomonadati</taxon>
        <taxon>Bacteroidota</taxon>
        <taxon>Cytophagia</taxon>
        <taxon>Cytophagales</taxon>
        <taxon>Cyclobacteriaceae</taxon>
        <taxon>Aquiflexum</taxon>
    </lineage>
</organism>
<dbReference type="Pfam" id="PF01595">
    <property type="entry name" value="CNNM"/>
    <property type="match status" value="1"/>
</dbReference>
<dbReference type="EMBL" id="JANSUY010000002">
    <property type="protein sequence ID" value="MCR9014561.1"/>
    <property type="molecule type" value="Genomic_DNA"/>
</dbReference>
<dbReference type="InterPro" id="IPR016169">
    <property type="entry name" value="FAD-bd_PCMH_sub2"/>
</dbReference>
<keyword evidence="3" id="KW-0677">Repeat</keyword>
<name>A0A9X2P2Q1_9BACT</name>
<dbReference type="InterPro" id="IPR044751">
    <property type="entry name" value="Ion_transp-like_CBS"/>
</dbReference>
<evidence type="ECO:0000256" key="2">
    <source>
        <dbReference type="ARBA" id="ARBA00022692"/>
    </source>
</evidence>
<dbReference type="RefSeq" id="WP_258422437.1">
    <property type="nucleotide sequence ID" value="NZ_JANSUY010000002.1"/>
</dbReference>
<dbReference type="PANTHER" id="PTHR22777:SF17">
    <property type="entry name" value="UPF0053 PROTEIN SLL0260"/>
    <property type="match status" value="1"/>
</dbReference>
<feature type="transmembrane region" description="Helical" evidence="9">
    <location>
        <begin position="102"/>
        <end position="123"/>
    </location>
</feature>
<dbReference type="InterPro" id="IPR036318">
    <property type="entry name" value="FAD-bd_PCMH-like_sf"/>
</dbReference>
<protein>
    <submittedName>
        <fullName evidence="12">Hemolysin family protein</fullName>
    </submittedName>
</protein>
<evidence type="ECO:0000256" key="5">
    <source>
        <dbReference type="ARBA" id="ARBA00023122"/>
    </source>
</evidence>
<dbReference type="SUPFAM" id="SSF56176">
    <property type="entry name" value="FAD-binding/transporter-associated domain-like"/>
    <property type="match status" value="1"/>
</dbReference>
<feature type="domain" description="CNNM transmembrane" evidence="11">
    <location>
        <begin position="1"/>
        <end position="193"/>
    </location>
</feature>
<dbReference type="SMART" id="SM01091">
    <property type="entry name" value="CorC_HlyC"/>
    <property type="match status" value="1"/>
</dbReference>
<evidence type="ECO:0000256" key="8">
    <source>
        <dbReference type="PROSITE-ProRule" id="PRU01193"/>
    </source>
</evidence>
<dbReference type="GO" id="GO:0050660">
    <property type="term" value="F:flavin adenine dinucleotide binding"/>
    <property type="evidence" value="ECO:0007669"/>
    <property type="project" value="InterPro"/>
</dbReference>
<evidence type="ECO:0000256" key="6">
    <source>
        <dbReference type="ARBA" id="ARBA00023136"/>
    </source>
</evidence>
<feature type="transmembrane region" description="Helical" evidence="9">
    <location>
        <begin position="6"/>
        <end position="30"/>
    </location>
</feature>
<keyword evidence="13" id="KW-1185">Reference proteome</keyword>
<evidence type="ECO:0000313" key="13">
    <source>
        <dbReference type="Proteomes" id="UP001142175"/>
    </source>
</evidence>
<evidence type="ECO:0000256" key="4">
    <source>
        <dbReference type="ARBA" id="ARBA00022989"/>
    </source>
</evidence>
<feature type="domain" description="CBS" evidence="10">
    <location>
        <begin position="283"/>
        <end position="340"/>
    </location>
</feature>
<gene>
    <name evidence="12" type="ORF">NU887_05900</name>
</gene>
<comment type="subcellular location">
    <subcellularLocation>
        <location evidence="1">Membrane</location>
        <topology evidence="1">Multi-pass membrane protein</topology>
    </subcellularLocation>
</comment>
<dbReference type="InterPro" id="IPR046342">
    <property type="entry name" value="CBS_dom_sf"/>
</dbReference>
<dbReference type="AlphaFoldDB" id="A0A9X2P2Q1"/>
<dbReference type="Gene3D" id="3.30.465.10">
    <property type="match status" value="1"/>
</dbReference>
<dbReference type="PROSITE" id="PS51846">
    <property type="entry name" value="CNNM"/>
    <property type="match status" value="1"/>
</dbReference>
<dbReference type="Gene3D" id="3.10.580.10">
    <property type="entry name" value="CBS-domain"/>
    <property type="match status" value="1"/>
</dbReference>
<comment type="caution">
    <text evidence="12">The sequence shown here is derived from an EMBL/GenBank/DDBJ whole genome shotgun (WGS) entry which is preliminary data.</text>
</comment>
<evidence type="ECO:0000256" key="3">
    <source>
        <dbReference type="ARBA" id="ARBA00022737"/>
    </source>
</evidence>
<feature type="transmembrane region" description="Helical" evidence="9">
    <location>
        <begin position="135"/>
        <end position="158"/>
    </location>
</feature>
<dbReference type="Proteomes" id="UP001142175">
    <property type="component" value="Unassembled WGS sequence"/>
</dbReference>
<accession>A0A9X2P2Q1</accession>
<feature type="transmembrane region" description="Helical" evidence="9">
    <location>
        <begin position="59"/>
        <end position="82"/>
    </location>
</feature>
<evidence type="ECO:0000259" key="11">
    <source>
        <dbReference type="PROSITE" id="PS51846"/>
    </source>
</evidence>
<dbReference type="SUPFAM" id="SSF54631">
    <property type="entry name" value="CBS-domain pair"/>
    <property type="match status" value="1"/>
</dbReference>
<dbReference type="InterPro" id="IPR002550">
    <property type="entry name" value="CNNM"/>
</dbReference>
<dbReference type="PROSITE" id="PS51371">
    <property type="entry name" value="CBS"/>
    <property type="match status" value="1"/>
</dbReference>
<evidence type="ECO:0000256" key="1">
    <source>
        <dbReference type="ARBA" id="ARBA00004141"/>
    </source>
</evidence>
<keyword evidence="4 8" id="KW-1133">Transmembrane helix</keyword>
<evidence type="ECO:0000256" key="9">
    <source>
        <dbReference type="SAM" id="Phobius"/>
    </source>
</evidence>
<dbReference type="Pfam" id="PF00571">
    <property type="entry name" value="CBS"/>
    <property type="match status" value="1"/>
</dbReference>
<sequence length="433" mass="49311">MIVSPYLIYVAITLLFSAFFSGMEMAFVSANRLQIELQNKQGSVSGKILSNFIKKPGQFIGTTLIGNTIALVLYGIFMAYLLEPLIEGWLERILNGNFNNQAYVVIIQTVLSTIIVLITGEFLPKSIFMLNPNSLLSLFSLPFQIIYFLMYPLVWMIVGLSRLFITKVLRLEYNEDKPVFKVTDLNSFIKNSLHHSGQDVKVDLDAKIFDNAIEFKTIRVRECMVPRTDIVAVDIEDSMEELKQVFAESGHSKIIVYKESIDDVIGYCHQLEMFKKPKKVSDILTPIIIVPESALANELLIQFIKERKSLALVVDEFGGTSGIVSMEDIIEEIFGEIQDEYDQDDLIEQKLSDHEYLLSARHEIDYLNEKYDWDLPYGDFETLAGFILSLTEDIPQKGESITFESYSFSIVSKLDHRIETVKVKIHSGSESNK</sequence>
<dbReference type="InterPro" id="IPR000644">
    <property type="entry name" value="CBS_dom"/>
</dbReference>
<evidence type="ECO:0000256" key="7">
    <source>
        <dbReference type="PROSITE-ProRule" id="PRU00703"/>
    </source>
</evidence>